<keyword evidence="5" id="KW-1185">Reference proteome</keyword>
<feature type="compositionally biased region" description="Basic and acidic residues" evidence="1">
    <location>
        <begin position="133"/>
        <end position="149"/>
    </location>
</feature>
<gene>
    <name evidence="2" type="ORF">DU47_14505</name>
    <name evidence="3" type="ORF">DU80_13675</name>
</gene>
<evidence type="ECO:0000313" key="5">
    <source>
        <dbReference type="Proteomes" id="UP000034578"/>
    </source>
</evidence>
<dbReference type="Proteomes" id="UP000034152">
    <property type="component" value="Unassembled WGS sequence"/>
</dbReference>
<accession>A0A0F8BDU1</accession>
<comment type="caution">
    <text evidence="2">The sequence shown here is derived from an EMBL/GenBank/DDBJ whole genome shotgun (WGS) entry which is preliminary data.</text>
</comment>
<dbReference type="Gene3D" id="2.50.20.10">
    <property type="entry name" value="Lipoprotein localisation LolA/LolB/LppX"/>
    <property type="match status" value="2"/>
</dbReference>
<dbReference type="InterPro" id="IPR052944">
    <property type="entry name" value="Sporulation_related"/>
</dbReference>
<dbReference type="RefSeq" id="WP_048048084.1">
    <property type="nucleotide sequence ID" value="NZ_CP187260.1"/>
</dbReference>
<reference evidence="4 5" key="1">
    <citation type="journal article" date="2015" name="ISME J.">
        <title>Genomic and phenotypic differentiation among Methanosarcina mazei populations from Columbia River sediment.</title>
        <authorList>
            <person name="Youngblut N.D."/>
            <person name="Wirth J.S."/>
            <person name="Henriksen J.R."/>
            <person name="Smith M."/>
            <person name="Simon H."/>
            <person name="Metcalf W.W."/>
            <person name="Whitaker R.J."/>
        </authorList>
    </citation>
    <scope>NUCLEOTIDE SEQUENCE [LARGE SCALE GENOMIC DNA]</scope>
    <source>
        <strain evidence="3 4">1.H.M.2.1</strain>
        <strain evidence="2 5">2.F.A.2.4</strain>
    </source>
</reference>
<evidence type="ECO:0000313" key="3">
    <source>
        <dbReference type="EMBL" id="KKH89665.1"/>
    </source>
</evidence>
<proteinExistence type="predicted"/>
<dbReference type="PANTHER" id="PTHR37507">
    <property type="entry name" value="SPORULATION PROTEIN YDCC"/>
    <property type="match status" value="1"/>
</dbReference>
<evidence type="ECO:0000256" key="1">
    <source>
        <dbReference type="SAM" id="MobiDB-lite"/>
    </source>
</evidence>
<dbReference type="SUPFAM" id="SSF89392">
    <property type="entry name" value="Prokaryotic lipoproteins and lipoprotein localization factors"/>
    <property type="match status" value="1"/>
</dbReference>
<dbReference type="AlphaFoldDB" id="A0A0F8BDU1"/>
<dbReference type="PANTHER" id="PTHR37507:SF2">
    <property type="entry name" value="SPORULATION PROTEIN YDCC"/>
    <property type="match status" value="1"/>
</dbReference>
<dbReference type="Proteomes" id="UP000034578">
    <property type="component" value="Unassembled WGS sequence"/>
</dbReference>
<feature type="region of interest" description="Disordered" evidence="1">
    <location>
        <begin position="177"/>
        <end position="217"/>
    </location>
</feature>
<protein>
    <recommendedName>
        <fullName evidence="6">Outer membrane lipoprotein-sorting protein</fullName>
    </recommendedName>
</protein>
<evidence type="ECO:0008006" key="6">
    <source>
        <dbReference type="Google" id="ProtNLM"/>
    </source>
</evidence>
<dbReference type="GeneID" id="300257386"/>
<dbReference type="InterPro" id="IPR029046">
    <property type="entry name" value="LolA/LolB/LppX"/>
</dbReference>
<dbReference type="EMBL" id="JJOS01000115">
    <property type="protein sequence ID" value="KKF99535.1"/>
    <property type="molecule type" value="Genomic_DNA"/>
</dbReference>
<evidence type="ECO:0000313" key="4">
    <source>
        <dbReference type="Proteomes" id="UP000034152"/>
    </source>
</evidence>
<sequence length="305" mass="34614">MKTKISLSIFIILLLATTPALFTMDCGEKLTVEKELTEEDGLTVEEIAAHIQQNEGNIEDYSCIIHLNLFFEGEALEREYEVMCKKPGMYRILTKKPGEETEKEEVSDGEYMWTYYPWKNTTIKVKLPETSGPEEKESEEKESAEKESGENSGTGFIEGLLNNSSVSLLGTEEIDGRPTYLLGKNSEEKGEEKREEDDEKGGEKEADGEEEGTRPGYREKFWIDKETGTLLRYETYDSSENLTVKYEIRDLKINTGIQDSEFEFEVPEGTTVETREFGKYYPPENLTGPDGDRQMASGFIIGLCP</sequence>
<organism evidence="2 5">
    <name type="scientific">Methanosarcina mazei</name>
    <name type="common">Methanosarcina frisia</name>
    <dbReference type="NCBI Taxonomy" id="2209"/>
    <lineage>
        <taxon>Archaea</taxon>
        <taxon>Methanobacteriati</taxon>
        <taxon>Methanobacteriota</taxon>
        <taxon>Stenosarchaea group</taxon>
        <taxon>Methanomicrobia</taxon>
        <taxon>Methanosarcinales</taxon>
        <taxon>Methanosarcinaceae</taxon>
        <taxon>Methanosarcina</taxon>
    </lineage>
</organism>
<name>A0A0F8BDU1_METMZ</name>
<dbReference type="PATRIC" id="fig|2209.56.peg.2946"/>
<feature type="compositionally biased region" description="Basic and acidic residues" evidence="1">
    <location>
        <begin position="201"/>
        <end position="217"/>
    </location>
</feature>
<feature type="region of interest" description="Disordered" evidence="1">
    <location>
        <begin position="127"/>
        <end position="157"/>
    </location>
</feature>
<dbReference type="EMBL" id="JJQU01000037">
    <property type="protein sequence ID" value="KKH89665.1"/>
    <property type="molecule type" value="Genomic_DNA"/>
</dbReference>
<evidence type="ECO:0000313" key="2">
    <source>
        <dbReference type="EMBL" id="KKF99535.1"/>
    </source>
</evidence>